<feature type="domain" description="Kinesin motor" evidence="10">
    <location>
        <begin position="838"/>
        <end position="921"/>
    </location>
</feature>
<dbReference type="Pfam" id="PF16796">
    <property type="entry name" value="Microtub_bd"/>
    <property type="match status" value="1"/>
</dbReference>
<dbReference type="InterPro" id="IPR027417">
    <property type="entry name" value="P-loop_NTPase"/>
</dbReference>
<accession>A0AA36HHI6</accession>
<dbReference type="InterPro" id="IPR031852">
    <property type="entry name" value="Vik1/Cik1_MT-bd"/>
</dbReference>
<keyword evidence="5 6" id="KW-0440">LIM domain</keyword>
<dbReference type="PROSITE" id="PS50023">
    <property type="entry name" value="LIM_DOMAIN_2"/>
    <property type="match status" value="1"/>
</dbReference>
<dbReference type="Pfam" id="PF00412">
    <property type="entry name" value="LIM"/>
    <property type="match status" value="2"/>
</dbReference>
<dbReference type="SUPFAM" id="SSF57716">
    <property type="entry name" value="Glucocorticoid receptor-like (DNA-binding domain)"/>
    <property type="match status" value="3"/>
</dbReference>
<comment type="caution">
    <text evidence="7">Lacks conserved residue(s) required for the propagation of feature annotation.</text>
</comment>
<dbReference type="InterPro" id="IPR036961">
    <property type="entry name" value="Kinesin_motor_dom_sf"/>
</dbReference>
<organism evidence="11 12">
    <name type="scientific">Cylicocyclus nassatus</name>
    <name type="common">Nematode worm</name>
    <dbReference type="NCBI Taxonomy" id="53992"/>
    <lineage>
        <taxon>Eukaryota</taxon>
        <taxon>Metazoa</taxon>
        <taxon>Ecdysozoa</taxon>
        <taxon>Nematoda</taxon>
        <taxon>Chromadorea</taxon>
        <taxon>Rhabditida</taxon>
        <taxon>Rhabditina</taxon>
        <taxon>Rhabditomorpha</taxon>
        <taxon>Strongyloidea</taxon>
        <taxon>Strongylidae</taxon>
        <taxon>Cylicocyclus</taxon>
    </lineage>
</organism>
<gene>
    <name evidence="11" type="ORF">CYNAS_LOCUS22479</name>
</gene>
<dbReference type="InterPro" id="IPR051618">
    <property type="entry name" value="Actin-binding_LIM"/>
</dbReference>
<keyword evidence="2" id="KW-0547">Nucleotide-binding</keyword>
<evidence type="ECO:0000256" key="4">
    <source>
        <dbReference type="ARBA" id="ARBA00022840"/>
    </source>
</evidence>
<dbReference type="FunFam" id="2.10.110.10:FF:000080">
    <property type="entry name" value="actin-binding LIM protein 1 isoform X6"/>
    <property type="match status" value="1"/>
</dbReference>
<dbReference type="CDD" id="cd09330">
    <property type="entry name" value="LIM4_abLIM"/>
    <property type="match status" value="1"/>
</dbReference>
<reference evidence="11" key="1">
    <citation type="submission" date="2023-07" db="EMBL/GenBank/DDBJ databases">
        <authorList>
            <consortium name="CYATHOMIX"/>
        </authorList>
    </citation>
    <scope>NUCLEOTIDE SEQUENCE</scope>
    <source>
        <strain evidence="11">N/A</strain>
    </source>
</reference>
<dbReference type="AlphaFoldDB" id="A0AA36HHI6"/>
<dbReference type="GO" id="GO:0008017">
    <property type="term" value="F:microtubule binding"/>
    <property type="evidence" value="ECO:0007669"/>
    <property type="project" value="InterPro"/>
</dbReference>
<proteinExistence type="inferred from homology"/>
<evidence type="ECO:0000256" key="3">
    <source>
        <dbReference type="ARBA" id="ARBA00022833"/>
    </source>
</evidence>
<name>A0AA36HHI6_CYLNA</name>
<dbReference type="Gene3D" id="3.40.850.10">
    <property type="entry name" value="Kinesin motor domain"/>
    <property type="match status" value="2"/>
</dbReference>
<dbReference type="PANTHER" id="PTHR24213:SF9">
    <property type="entry name" value="UNCOORDINATED 115A, ISOFORM B-RELATED"/>
    <property type="match status" value="1"/>
</dbReference>
<sequence>MITWQAPYWIRLIHLIRFLHFALGQISKLTNNPWDYRAIAAAPRPAAVNGEQNINNVGEKETEQLSPLGSPSADCAACDQPLHSGQVLLALGLSWHVYCFKCSECGAVLHGEYMSHDGKPLCIRDYNEKHGVKCYECHKFIAGKVLQAGGYKFHPTCARCSRCGLHFGDGEEMYMQGDEIWHPSCEHSRTTENIAPSAKSTTLSSRNEPKYQSAFGQHLTYMYLLPEAEQTYLRHPITNPKEPNAPQFHVPQGPIKIRKSRLSMLKTGMQRLTEDLEKNVPRPKSPHMDNEEPIEMAHYPAGHAPDPDKLPAIERDDFPAPPYPYAVEELKRRLSTSSIENEISDDELSESERIDEDKLKKTVEQLEKFDDSSIAHVIKQNIEESHKKQRLPLHWDPRNASRTPSAKKMPHLRFRYDVPINASPSRHLNRPRPWVAWQGGERSQGNTLPCFHIPESRGSTMRAATMPTSYNYGTLSMENLDTTISSNFSDHSLAGTLGTGMRTVGEMRSTLRSSLPDMSKPAKIYDLAVLQTTNKKLPEDADRTEDSAAVNWNSQAEGCLFEQKEIHENLLNVLAYDLIFVAAKDIIYCMEGDHPSPRPRKVLGGSLSNIPRPKVARRNNVSLTEARTQDARPPSSTAHRSTLVTCEDARTEELRTKFQTMEAEVNKLTAENDLMKSQITLKNQSITTLQNAFIREELALKETQIGTMQVTLDAEKSNRMMTELSKKRTELLEKDETIRTRNSYVVDLKGQIRVVARVRPPLGKERDVPTTHISYPAISSIKLDQGKLSQTYDFQRVLGPNMTQARLFADVEELILFDFEASFVEVSAELSRPQRHSTSRDRFKETTYINSALSNLQNCIRSQLDKSTHIPYRNSKLTMLLWDSLGAGNSKTLVIVTLNPAITQAEETKSSLDFAQQMSVTKIGYAKKQEQ</sequence>
<dbReference type="GO" id="GO:0015629">
    <property type="term" value="C:actin cytoskeleton"/>
    <property type="evidence" value="ECO:0007669"/>
    <property type="project" value="TreeGrafter"/>
</dbReference>
<dbReference type="GO" id="GO:0007018">
    <property type="term" value="P:microtubule-based movement"/>
    <property type="evidence" value="ECO:0007669"/>
    <property type="project" value="InterPro"/>
</dbReference>
<feature type="coiled-coil region" evidence="8">
    <location>
        <begin position="651"/>
        <end position="678"/>
    </location>
</feature>
<keyword evidence="4" id="KW-0067">ATP-binding</keyword>
<evidence type="ECO:0000256" key="1">
    <source>
        <dbReference type="ARBA" id="ARBA00022723"/>
    </source>
</evidence>
<evidence type="ECO:0000256" key="8">
    <source>
        <dbReference type="SAM" id="Coils"/>
    </source>
</evidence>
<dbReference type="SMART" id="SM00129">
    <property type="entry name" value="KISc"/>
    <property type="match status" value="1"/>
</dbReference>
<evidence type="ECO:0000256" key="5">
    <source>
        <dbReference type="ARBA" id="ARBA00023038"/>
    </source>
</evidence>
<dbReference type="CDD" id="cd09329">
    <property type="entry name" value="LIM3_abLIM"/>
    <property type="match status" value="1"/>
</dbReference>
<evidence type="ECO:0000256" key="7">
    <source>
        <dbReference type="PROSITE-ProRule" id="PRU00283"/>
    </source>
</evidence>
<evidence type="ECO:0000259" key="10">
    <source>
        <dbReference type="PROSITE" id="PS50067"/>
    </source>
</evidence>
<dbReference type="GO" id="GO:0003777">
    <property type="term" value="F:microtubule motor activity"/>
    <property type="evidence" value="ECO:0007669"/>
    <property type="project" value="InterPro"/>
</dbReference>
<protein>
    <submittedName>
        <fullName evidence="11">Uncharacterized protein</fullName>
    </submittedName>
</protein>
<keyword evidence="8" id="KW-0175">Coiled coil</keyword>
<dbReference type="PANTHER" id="PTHR24213">
    <property type="entry name" value="ACTIN-BINDING LIM PROTEIN"/>
    <property type="match status" value="1"/>
</dbReference>
<dbReference type="GO" id="GO:0046872">
    <property type="term" value="F:metal ion binding"/>
    <property type="evidence" value="ECO:0007669"/>
    <property type="project" value="UniProtKB-KW"/>
</dbReference>
<comment type="similarity">
    <text evidence="7">Belongs to the TRAFAC class myosin-kinesin ATPase superfamily. Kinesin family.</text>
</comment>
<evidence type="ECO:0000313" key="12">
    <source>
        <dbReference type="Proteomes" id="UP001176961"/>
    </source>
</evidence>
<comment type="caution">
    <text evidence="11">The sequence shown here is derived from an EMBL/GenBank/DDBJ whole genome shotgun (WGS) entry which is preliminary data.</text>
</comment>
<keyword evidence="12" id="KW-1185">Reference proteome</keyword>
<evidence type="ECO:0000313" key="11">
    <source>
        <dbReference type="EMBL" id="CAJ0610496.1"/>
    </source>
</evidence>
<keyword evidence="1 6" id="KW-0479">Metal-binding</keyword>
<evidence type="ECO:0000259" key="9">
    <source>
        <dbReference type="PROSITE" id="PS50023"/>
    </source>
</evidence>
<dbReference type="PROSITE" id="PS00478">
    <property type="entry name" value="LIM_DOMAIN_1"/>
    <property type="match status" value="2"/>
</dbReference>
<dbReference type="SMART" id="SM00132">
    <property type="entry name" value="LIM"/>
    <property type="match status" value="2"/>
</dbReference>
<dbReference type="Gene3D" id="2.10.110.10">
    <property type="entry name" value="Cysteine Rich Protein"/>
    <property type="match status" value="2"/>
</dbReference>
<dbReference type="InterPro" id="IPR001752">
    <property type="entry name" value="Kinesin_motor_dom"/>
</dbReference>
<dbReference type="Proteomes" id="UP001176961">
    <property type="component" value="Unassembled WGS sequence"/>
</dbReference>
<dbReference type="SUPFAM" id="SSF52540">
    <property type="entry name" value="P-loop containing nucleoside triphosphate hydrolases"/>
    <property type="match status" value="1"/>
</dbReference>
<dbReference type="EMBL" id="CATQJL010000326">
    <property type="protein sequence ID" value="CAJ0610496.1"/>
    <property type="molecule type" value="Genomic_DNA"/>
</dbReference>
<dbReference type="GO" id="GO:0051015">
    <property type="term" value="F:actin filament binding"/>
    <property type="evidence" value="ECO:0007669"/>
    <property type="project" value="TreeGrafter"/>
</dbReference>
<keyword evidence="3 6" id="KW-0862">Zinc</keyword>
<dbReference type="PROSITE" id="PS50067">
    <property type="entry name" value="KINESIN_MOTOR_2"/>
    <property type="match status" value="1"/>
</dbReference>
<dbReference type="FunFam" id="2.10.110.10:FF:000055">
    <property type="entry name" value="Actin binding LIM protein 1"/>
    <property type="match status" value="1"/>
</dbReference>
<dbReference type="GO" id="GO:0030032">
    <property type="term" value="P:lamellipodium assembly"/>
    <property type="evidence" value="ECO:0007669"/>
    <property type="project" value="TreeGrafter"/>
</dbReference>
<dbReference type="Pfam" id="PF00225">
    <property type="entry name" value="Kinesin"/>
    <property type="match status" value="1"/>
</dbReference>
<evidence type="ECO:0000256" key="2">
    <source>
        <dbReference type="ARBA" id="ARBA00022741"/>
    </source>
</evidence>
<dbReference type="GO" id="GO:0005524">
    <property type="term" value="F:ATP binding"/>
    <property type="evidence" value="ECO:0007669"/>
    <property type="project" value="UniProtKB-KW"/>
</dbReference>
<feature type="domain" description="LIM zinc-binding" evidence="9">
    <location>
        <begin position="73"/>
        <end position="132"/>
    </location>
</feature>
<evidence type="ECO:0000256" key="6">
    <source>
        <dbReference type="PROSITE-ProRule" id="PRU00125"/>
    </source>
</evidence>
<dbReference type="InterPro" id="IPR001781">
    <property type="entry name" value="Znf_LIM"/>
</dbReference>